<accession>A0A1V9ZX37</accession>
<dbReference type="InterPro" id="IPR035991">
    <property type="entry name" value="Casein_kinase_II_beta-like"/>
</dbReference>
<evidence type="ECO:0000256" key="11">
    <source>
        <dbReference type="RuleBase" id="RU361268"/>
    </source>
</evidence>
<dbReference type="PANTHER" id="PTHR11740">
    <property type="entry name" value="CASEIN KINASE II SUBUNIT BETA"/>
    <property type="match status" value="1"/>
</dbReference>
<dbReference type="SUPFAM" id="SSF57798">
    <property type="entry name" value="Casein kinase II beta subunit"/>
    <property type="match status" value="1"/>
</dbReference>
<dbReference type="GO" id="GO:0019887">
    <property type="term" value="F:protein kinase regulator activity"/>
    <property type="evidence" value="ECO:0007669"/>
    <property type="project" value="InterPro"/>
</dbReference>
<keyword evidence="14" id="KW-0418">Kinase</keyword>
<keyword evidence="9 13" id="KW-0472">Membrane</keyword>
<dbReference type="Proteomes" id="UP000243217">
    <property type="component" value="Unassembled WGS sequence"/>
</dbReference>
<feature type="transmembrane region" description="Helical" evidence="13">
    <location>
        <begin position="395"/>
        <end position="411"/>
    </location>
</feature>
<dbReference type="GO" id="GO:0009922">
    <property type="term" value="F:fatty acid elongase activity"/>
    <property type="evidence" value="ECO:0007669"/>
    <property type="project" value="InterPro"/>
</dbReference>
<evidence type="ECO:0000256" key="8">
    <source>
        <dbReference type="ARBA" id="ARBA00023098"/>
    </source>
</evidence>
<evidence type="ECO:0000256" key="7">
    <source>
        <dbReference type="ARBA" id="ARBA00022989"/>
    </source>
</evidence>
<dbReference type="InterPro" id="IPR002076">
    <property type="entry name" value="ELO_fam"/>
</dbReference>
<dbReference type="FunFam" id="2.20.25.20:FF:000001">
    <property type="entry name" value="Casein kinase II subunit beta"/>
    <property type="match status" value="1"/>
</dbReference>
<keyword evidence="5 13" id="KW-0812">Transmembrane</keyword>
<feature type="transmembrane region" description="Helical" evidence="13">
    <location>
        <begin position="449"/>
        <end position="469"/>
    </location>
</feature>
<organism evidence="14 15">
    <name type="scientific">Thraustotheca clavata</name>
    <dbReference type="NCBI Taxonomy" id="74557"/>
    <lineage>
        <taxon>Eukaryota</taxon>
        <taxon>Sar</taxon>
        <taxon>Stramenopiles</taxon>
        <taxon>Oomycota</taxon>
        <taxon>Saprolegniomycetes</taxon>
        <taxon>Saprolegniales</taxon>
        <taxon>Achlyaceae</taxon>
        <taxon>Thraustotheca</taxon>
    </lineage>
</organism>
<dbReference type="GO" id="GO:0016020">
    <property type="term" value="C:membrane"/>
    <property type="evidence" value="ECO:0007669"/>
    <property type="project" value="UniProtKB-SubCell"/>
</dbReference>
<dbReference type="EMBL" id="JNBS01001108">
    <property type="protein sequence ID" value="OQS02585.1"/>
    <property type="molecule type" value="Genomic_DNA"/>
</dbReference>
<keyword evidence="10" id="KW-0275">Fatty acid biosynthesis</keyword>
<dbReference type="SMART" id="SM01085">
    <property type="entry name" value="CK_II_beta"/>
    <property type="match status" value="1"/>
</dbReference>
<evidence type="ECO:0000256" key="13">
    <source>
        <dbReference type="SAM" id="Phobius"/>
    </source>
</evidence>
<feature type="transmembrane region" description="Helical" evidence="13">
    <location>
        <begin position="319"/>
        <end position="343"/>
    </location>
</feature>
<dbReference type="Pfam" id="PF01151">
    <property type="entry name" value="ELO"/>
    <property type="match status" value="1"/>
</dbReference>
<keyword evidence="3" id="KW-0444">Lipid biosynthesis</keyword>
<reference evidence="14 15" key="1">
    <citation type="journal article" date="2014" name="Genome Biol. Evol.">
        <title>The secreted proteins of Achlya hypogyna and Thraustotheca clavata identify the ancestral oomycete secretome and reveal gene acquisitions by horizontal gene transfer.</title>
        <authorList>
            <person name="Misner I."/>
            <person name="Blouin N."/>
            <person name="Leonard G."/>
            <person name="Richards T.A."/>
            <person name="Lane C.E."/>
        </authorList>
    </citation>
    <scope>NUCLEOTIDE SEQUENCE [LARGE SCALE GENOMIC DNA]</scope>
    <source>
        <strain evidence="14 15">ATCC 34112</strain>
    </source>
</reference>
<dbReference type="GO" id="GO:0016301">
    <property type="term" value="F:kinase activity"/>
    <property type="evidence" value="ECO:0007669"/>
    <property type="project" value="UniProtKB-KW"/>
</dbReference>
<feature type="transmembrane region" description="Helical" evidence="13">
    <location>
        <begin position="285"/>
        <end position="307"/>
    </location>
</feature>
<dbReference type="PRINTS" id="PR00472">
    <property type="entry name" value="CASNKINASEII"/>
</dbReference>
<dbReference type="GO" id="GO:0006633">
    <property type="term" value="P:fatty acid biosynthetic process"/>
    <property type="evidence" value="ECO:0007669"/>
    <property type="project" value="UniProtKB-KW"/>
</dbReference>
<evidence type="ECO:0000256" key="9">
    <source>
        <dbReference type="ARBA" id="ARBA00023136"/>
    </source>
</evidence>
<comment type="caution">
    <text evidence="14">The sequence shown here is derived from an EMBL/GenBank/DDBJ whole genome shotgun (WGS) entry which is preliminary data.</text>
</comment>
<evidence type="ECO:0000313" key="15">
    <source>
        <dbReference type="Proteomes" id="UP000243217"/>
    </source>
</evidence>
<dbReference type="Gene3D" id="1.10.1820.10">
    <property type="entry name" value="protein kinase ck2 holoenzyme, chain C, domain 1"/>
    <property type="match status" value="1"/>
</dbReference>
<dbReference type="InterPro" id="IPR016149">
    <property type="entry name" value="Casein_kin_II_reg-sub_N"/>
</dbReference>
<feature type="transmembrane region" description="Helical" evidence="13">
    <location>
        <begin position="363"/>
        <end position="383"/>
    </location>
</feature>
<keyword evidence="15" id="KW-1185">Reference proteome</keyword>
<dbReference type="InterPro" id="IPR000704">
    <property type="entry name" value="Casein_kinase_II_reg-sub"/>
</dbReference>
<comment type="subcellular location">
    <subcellularLocation>
        <location evidence="1">Membrane</location>
        <topology evidence="1">Multi-pass membrane protein</topology>
    </subcellularLocation>
</comment>
<name>A0A1V9ZX37_9STRA</name>
<dbReference type="Pfam" id="PF01214">
    <property type="entry name" value="CK_II_beta"/>
    <property type="match status" value="1"/>
</dbReference>
<evidence type="ECO:0000256" key="2">
    <source>
        <dbReference type="ARBA" id="ARBA00006941"/>
    </source>
</evidence>
<dbReference type="AlphaFoldDB" id="A0A1V9ZX37"/>
<comment type="subunit">
    <text evidence="11">Tetramer of two alpha and two beta subunits.</text>
</comment>
<keyword evidence="7 13" id="KW-1133">Transmembrane helix</keyword>
<feature type="transmembrane region" description="Helical" evidence="13">
    <location>
        <begin position="417"/>
        <end position="437"/>
    </location>
</feature>
<proteinExistence type="inferred from homology"/>
<dbReference type="Gene3D" id="2.20.25.20">
    <property type="match status" value="1"/>
</dbReference>
<dbReference type="OrthoDB" id="3971593at2759"/>
<dbReference type="PANTHER" id="PTHR11740:SF38">
    <property type="entry name" value="CASEIN KINASE II SUBUNIT BETA"/>
    <property type="match status" value="1"/>
</dbReference>
<gene>
    <name evidence="14" type="ORF">THRCLA_05059</name>
</gene>
<dbReference type="GO" id="GO:0005956">
    <property type="term" value="C:protein kinase CK2 complex"/>
    <property type="evidence" value="ECO:0007669"/>
    <property type="project" value="UniProtKB-UniRule"/>
</dbReference>
<evidence type="ECO:0000313" key="14">
    <source>
        <dbReference type="EMBL" id="OQS02585.1"/>
    </source>
</evidence>
<comment type="similarity">
    <text evidence="2 11">Belongs to the casein kinase 2 subunit beta family.</text>
</comment>
<feature type="transmembrane region" description="Helical" evidence="13">
    <location>
        <begin position="481"/>
        <end position="500"/>
    </location>
</feature>
<dbReference type="GO" id="GO:0005737">
    <property type="term" value="C:cytoplasm"/>
    <property type="evidence" value="ECO:0007669"/>
    <property type="project" value="TreeGrafter"/>
</dbReference>
<evidence type="ECO:0000256" key="10">
    <source>
        <dbReference type="ARBA" id="ARBA00023160"/>
    </source>
</evidence>
<evidence type="ECO:0000256" key="1">
    <source>
        <dbReference type="ARBA" id="ARBA00004141"/>
    </source>
</evidence>
<keyword evidence="6" id="KW-0276">Fatty acid metabolism</keyword>
<feature type="compositionally biased region" description="Acidic residues" evidence="12">
    <location>
        <begin position="25"/>
        <end position="35"/>
    </location>
</feature>
<dbReference type="InterPro" id="IPR030457">
    <property type="entry name" value="ELO_CS"/>
</dbReference>
<evidence type="ECO:0000256" key="12">
    <source>
        <dbReference type="SAM" id="MobiDB-lite"/>
    </source>
</evidence>
<sequence length="511" mass="59502">MATNEMPDMASLTLEHGEYVGTEMSLEDELQEDVLGDQVSMESSEADSDSEDEEEEEDDEDDEEEEELSWISWFCSLRGNEFFCEIDEDYIIDDFNMTGLNSIVPYYDYAMDMILDVETPHEDSLTDIQQEMVESAAEMLYGLIHARYIITSRGMAAMLEKYQNVDFGRCHRVHCQGQPVLPVGQSDIPRHTTVNIFCPRCRDIFFPKSQRQGNIDGAYFGTTFPHLFLLTHPSLVPSPPAQVYVPRIFGYKIHQTSEYYLGKRDRDNDRNGHRRGRRKQLLDKATAFAVAIAYVLVVLVGSIVMKLGLPALNTRMLQFVYNPIQIMLCSYMSIEAGILAYRHDYSFVPCNPYNSKHPVMGELLWLFYMSKILDFVDTFIIIVGKKWKQLSFLHVYHHLSVFLVYWFLFRVCYDGEIYLTILLNGGIHTIMYTYYFVSSHTSSIWWKQYLTVLQLVQFAIMNVQGYLVITKDCAAISHRIQYAYMLYVQSLFWLFVYFFIKTYCTKKPKIN</sequence>
<dbReference type="PROSITE" id="PS01188">
    <property type="entry name" value="ELO"/>
    <property type="match status" value="1"/>
</dbReference>
<feature type="compositionally biased region" description="Acidic residues" evidence="12">
    <location>
        <begin position="44"/>
        <end position="66"/>
    </location>
</feature>
<evidence type="ECO:0000256" key="5">
    <source>
        <dbReference type="ARBA" id="ARBA00022692"/>
    </source>
</evidence>
<keyword evidence="8" id="KW-0443">Lipid metabolism</keyword>
<keyword evidence="4" id="KW-0808">Transferase</keyword>
<evidence type="ECO:0000256" key="3">
    <source>
        <dbReference type="ARBA" id="ARBA00022516"/>
    </source>
</evidence>
<evidence type="ECO:0000256" key="6">
    <source>
        <dbReference type="ARBA" id="ARBA00022832"/>
    </source>
</evidence>
<evidence type="ECO:0000256" key="4">
    <source>
        <dbReference type="ARBA" id="ARBA00022679"/>
    </source>
</evidence>
<protein>
    <recommendedName>
        <fullName evidence="11">Casein kinase II subunit beta</fullName>
        <shortName evidence="11">CK II beta</shortName>
    </recommendedName>
</protein>
<dbReference type="FunFam" id="1.10.1820.10:FF:000005">
    <property type="entry name" value="Casein kinase II subunit beta"/>
    <property type="match status" value="1"/>
</dbReference>
<dbReference type="STRING" id="74557.A0A1V9ZX37"/>
<feature type="region of interest" description="Disordered" evidence="12">
    <location>
        <begin position="1"/>
        <end position="66"/>
    </location>
</feature>